<dbReference type="EMBL" id="JANFNH010000077">
    <property type="protein sequence ID" value="MCQ4046613.1"/>
    <property type="molecule type" value="Genomic_DNA"/>
</dbReference>
<feature type="compositionally biased region" description="Pro residues" evidence="1">
    <location>
        <begin position="410"/>
        <end position="421"/>
    </location>
</feature>
<feature type="compositionally biased region" description="Pro residues" evidence="1">
    <location>
        <begin position="273"/>
        <end position="288"/>
    </location>
</feature>
<feature type="compositionally biased region" description="Pro residues" evidence="1">
    <location>
        <begin position="346"/>
        <end position="387"/>
    </location>
</feature>
<proteinExistence type="predicted"/>
<protein>
    <submittedName>
        <fullName evidence="2">SUKH-4 family immunity protein</fullName>
    </submittedName>
</protein>
<keyword evidence="3" id="KW-1185">Reference proteome</keyword>
<dbReference type="Pfam" id="PF14435">
    <property type="entry name" value="SUKH-4"/>
    <property type="match status" value="1"/>
</dbReference>
<feature type="compositionally biased region" description="Pro residues" evidence="1">
    <location>
        <begin position="459"/>
        <end position="480"/>
    </location>
</feature>
<feature type="compositionally biased region" description="Low complexity" evidence="1">
    <location>
        <begin position="141"/>
        <end position="164"/>
    </location>
</feature>
<gene>
    <name evidence="2" type="ORF">NON19_32305</name>
</gene>
<dbReference type="InterPro" id="IPR032722">
    <property type="entry name" value="Deaminase_XOO_2897"/>
</dbReference>
<sequence>MITFTQARERAEAWVNGDVPAYERREVRVREFDLGYVVWAEDREDGPTSDGARSRLVIAREDGRTTLWPALPVDEVIRSYELAYGAPRHPEPEAAVEPPKRQDLEATSFLLSPPQWLQDAADKLGIPDNRRASGKAAEGNSDAAEASSAPKASPDQGSTATGSTPTPPPAAPAAATPWADANADSDASVASASVAPPATVLAPPVSGSDVPDASPGARAEAKTELLPSGSALPPTRVAPAVDAPVSGGPAAPEPPSVPSTPPPGRNAPGLGHLPPPTGPSVHATPPPGWLSAVDIADAETSKAMPPRAHTPPLVAPKAPDASTPPPAAPGGYVATQLVPSLDADGPTPPPTPGAPGTPAGPPTPPGVPGTPPGPRTPPGTPGTPPPAAHAAATVLASPSDLPGGPAGRGTPPPPPPPPPATGAPGRGAATPPPPPPGPATPPPAHAAATMLATPQGGPGMPPPPPPGAIPGTPGTPPPGAPGGYGFPQPPQGVPVVGPGYMAVLRYRASDGSEQQLIRRSAPGTPHPEWQILHELRALNVPPQQVLELHTELESCDLPGGYCARMIRETWPQVRISHTAPYGRDHASRQQGVQHLLTHQGELAQVADGPARPRPQRVPLPNPQQVQRVAPIPLQAIGQELAQTFGPQGVFRFDQRAVARQGVPDIVAQTLVWAGLPTDFGPFFWAQAQPGRPVPTLAEVAAERGVPAAPDAASYLVMGNDFGRQLCVQYGTAHIMAVPLEAVAGAQSSPAQFVNTSLPDFARCLALLGGMWRLRLGLTPDQAGRWTVDFQSQLAALDPAALASPDNWWSVLLEQMWDGLL</sequence>
<feature type="compositionally biased region" description="Low complexity" evidence="1">
    <location>
        <begin position="445"/>
        <end position="455"/>
    </location>
</feature>
<dbReference type="RefSeq" id="WP_255932854.1">
    <property type="nucleotide sequence ID" value="NZ_JANFNH010000077.1"/>
</dbReference>
<comment type="caution">
    <text evidence="2">The sequence shown here is derived from an EMBL/GenBank/DDBJ whole genome shotgun (WGS) entry which is preliminary data.</text>
</comment>
<evidence type="ECO:0000313" key="2">
    <source>
        <dbReference type="EMBL" id="MCQ4046613.1"/>
    </source>
</evidence>
<feature type="region of interest" description="Disordered" evidence="1">
    <location>
        <begin position="125"/>
        <end position="491"/>
    </location>
</feature>
<organism evidence="2 3">
    <name type="scientific">Streptantibioticus rubrisoli</name>
    <dbReference type="NCBI Taxonomy" id="1387313"/>
    <lineage>
        <taxon>Bacteria</taxon>
        <taxon>Bacillati</taxon>
        <taxon>Actinomycetota</taxon>
        <taxon>Actinomycetes</taxon>
        <taxon>Kitasatosporales</taxon>
        <taxon>Streptomycetaceae</taxon>
        <taxon>Streptantibioticus</taxon>
    </lineage>
</organism>
<feature type="compositionally biased region" description="Pro residues" evidence="1">
    <location>
        <begin position="430"/>
        <end position="444"/>
    </location>
</feature>
<feature type="compositionally biased region" description="Low complexity" evidence="1">
    <location>
        <begin position="172"/>
        <end position="206"/>
    </location>
</feature>
<reference evidence="2 3" key="1">
    <citation type="submission" date="2022-06" db="EMBL/GenBank/DDBJ databases">
        <title>Draft genome sequence of type strain Streptomyces rubrisoli DSM 42083.</title>
        <authorList>
            <person name="Duangmal K."/>
            <person name="Klaysubun C."/>
        </authorList>
    </citation>
    <scope>NUCLEOTIDE SEQUENCE [LARGE SCALE GENOMIC DNA]</scope>
    <source>
        <strain evidence="2 3">DSM 42083</strain>
    </source>
</reference>
<feature type="compositionally biased region" description="Pro residues" evidence="1">
    <location>
        <begin position="251"/>
        <end position="265"/>
    </location>
</feature>
<name>A0ABT1PMM1_9ACTN</name>
<evidence type="ECO:0000313" key="3">
    <source>
        <dbReference type="Proteomes" id="UP001206206"/>
    </source>
</evidence>
<dbReference type="Pfam" id="PF14440">
    <property type="entry name" value="XOO_2897-deam"/>
    <property type="match status" value="1"/>
</dbReference>
<evidence type="ECO:0000256" key="1">
    <source>
        <dbReference type="SAM" id="MobiDB-lite"/>
    </source>
</evidence>
<accession>A0ABT1PMM1</accession>
<dbReference type="InterPro" id="IPR025851">
    <property type="entry name" value="SUKH-4"/>
</dbReference>
<dbReference type="Proteomes" id="UP001206206">
    <property type="component" value="Unassembled WGS sequence"/>
</dbReference>